<accession>A0A0H2M197</accession>
<reference evidence="3 4" key="1">
    <citation type="submission" date="2015-03" db="EMBL/GenBank/DDBJ databases">
        <title>Genome sequence of Variovorax paradoxus TBEA6.</title>
        <authorList>
            <person name="Poehlein A."/>
            <person name="Schuldes J."/>
            <person name="Wuebbeler J.H."/>
            <person name="Hiessl S."/>
            <person name="Steinbuechel A."/>
            <person name="Daniel R."/>
        </authorList>
    </citation>
    <scope>NUCLEOTIDE SEQUENCE [LARGE SCALE GENOMIC DNA]</scope>
    <source>
        <strain evidence="3 4">TBEA6</strain>
    </source>
</reference>
<dbReference type="PANTHER" id="PTHR21240:SF30">
    <property type="entry name" value="AMIDOHYDROLASE-RELATED DOMAIN-CONTAINING PROTEIN-RELATED"/>
    <property type="match status" value="1"/>
</dbReference>
<dbReference type="InterPro" id="IPR006680">
    <property type="entry name" value="Amidohydro-rel"/>
</dbReference>
<keyword evidence="4" id="KW-1185">Reference proteome</keyword>
<dbReference type="GO" id="GO:0016787">
    <property type="term" value="F:hydrolase activity"/>
    <property type="evidence" value="ECO:0007669"/>
    <property type="project" value="UniProtKB-KW"/>
</dbReference>
<dbReference type="SUPFAM" id="SSF51556">
    <property type="entry name" value="Metallo-dependent hydrolases"/>
    <property type="match status" value="1"/>
</dbReference>
<keyword evidence="1" id="KW-0456">Lyase</keyword>
<dbReference type="RefSeq" id="WP_047785982.1">
    <property type="nucleotide sequence ID" value="NZ_JZWI01000023.1"/>
</dbReference>
<dbReference type="GO" id="GO:0019748">
    <property type="term" value="P:secondary metabolic process"/>
    <property type="evidence" value="ECO:0007669"/>
    <property type="project" value="TreeGrafter"/>
</dbReference>
<dbReference type="PATRIC" id="fig|34073.19.peg.4490"/>
<protein>
    <submittedName>
        <fullName evidence="3">Amidohydrolase</fullName>
    </submittedName>
</protein>
<evidence type="ECO:0000259" key="2">
    <source>
        <dbReference type="Pfam" id="PF04909"/>
    </source>
</evidence>
<feature type="domain" description="Amidohydrolase-related" evidence="2">
    <location>
        <begin position="39"/>
        <end position="324"/>
    </location>
</feature>
<dbReference type="Proteomes" id="UP000035170">
    <property type="component" value="Unassembled WGS sequence"/>
</dbReference>
<organism evidence="3 4">
    <name type="scientific">Variovorax paradoxus</name>
    <dbReference type="NCBI Taxonomy" id="34073"/>
    <lineage>
        <taxon>Bacteria</taxon>
        <taxon>Pseudomonadati</taxon>
        <taxon>Pseudomonadota</taxon>
        <taxon>Betaproteobacteria</taxon>
        <taxon>Burkholderiales</taxon>
        <taxon>Comamonadaceae</taxon>
        <taxon>Variovorax</taxon>
    </lineage>
</organism>
<evidence type="ECO:0000313" key="3">
    <source>
        <dbReference type="EMBL" id="KLN54467.1"/>
    </source>
</evidence>
<evidence type="ECO:0000256" key="1">
    <source>
        <dbReference type="ARBA" id="ARBA00023239"/>
    </source>
</evidence>
<dbReference type="InterPro" id="IPR032465">
    <property type="entry name" value="ACMSD"/>
</dbReference>
<dbReference type="GO" id="GO:0016831">
    <property type="term" value="F:carboxy-lyase activity"/>
    <property type="evidence" value="ECO:0007669"/>
    <property type="project" value="InterPro"/>
</dbReference>
<sequence length="327" mass="36987">MQGKIGLEEHFAIPDTLQDSAGFVPGVYWKELSSRLLDIHDGRLRQMDEHGMEMMILSLNAPAVQAVADPAKAYELAVRANDFLAEQVAKRPDRFQAFAALPMQDPEKATQELERCMSVLGFRGALVNGFSQVGTPDNVVYYDAPQYAPFWAAAEQLDAPFYLHPRNPIASWAQIYEGHPWLLGPTWAFAQETAVHALRLMASGLFDRHPGLKIILGHLGEGLPYNMWRVDHRNAWVKAPKGYPAKRKLCDYFHENFYLTTSGNFRTQTLIDAMLEVGSDRILFSTDWPFENVDHASNWFNDTSISEADRKKIGRTNAMSLFKLPRS</sequence>
<comment type="caution">
    <text evidence="3">The sequence shown here is derived from an EMBL/GenBank/DDBJ whole genome shotgun (WGS) entry which is preliminary data.</text>
</comment>
<dbReference type="GO" id="GO:0005829">
    <property type="term" value="C:cytosol"/>
    <property type="evidence" value="ECO:0007669"/>
    <property type="project" value="TreeGrafter"/>
</dbReference>
<dbReference type="PANTHER" id="PTHR21240">
    <property type="entry name" value="2-AMINO-3-CARBOXYLMUCONATE-6-SEMIALDEHYDE DECARBOXYLASE"/>
    <property type="match status" value="1"/>
</dbReference>
<dbReference type="EMBL" id="JZWI01000023">
    <property type="protein sequence ID" value="KLN54467.1"/>
    <property type="molecule type" value="Genomic_DNA"/>
</dbReference>
<dbReference type="Pfam" id="PF04909">
    <property type="entry name" value="Amidohydro_2"/>
    <property type="match status" value="1"/>
</dbReference>
<proteinExistence type="predicted"/>
<dbReference type="Gene3D" id="3.20.20.140">
    <property type="entry name" value="Metal-dependent hydrolases"/>
    <property type="match status" value="1"/>
</dbReference>
<dbReference type="InterPro" id="IPR032466">
    <property type="entry name" value="Metal_Hydrolase"/>
</dbReference>
<keyword evidence="3" id="KW-0378">Hydrolase</keyword>
<dbReference type="AlphaFoldDB" id="A0A0H2M197"/>
<gene>
    <name evidence="3" type="ORF">VPARA_43890</name>
</gene>
<evidence type="ECO:0000313" key="4">
    <source>
        <dbReference type="Proteomes" id="UP000035170"/>
    </source>
</evidence>
<name>A0A0H2M197_VARPD</name>